<protein>
    <submittedName>
        <fullName evidence="2">Uncharacterized protein</fullName>
    </submittedName>
</protein>
<organism evidence="2 3">
    <name type="scientific">Pristionchus mayeri</name>
    <dbReference type="NCBI Taxonomy" id="1317129"/>
    <lineage>
        <taxon>Eukaryota</taxon>
        <taxon>Metazoa</taxon>
        <taxon>Ecdysozoa</taxon>
        <taxon>Nematoda</taxon>
        <taxon>Chromadorea</taxon>
        <taxon>Rhabditida</taxon>
        <taxon>Rhabditina</taxon>
        <taxon>Diplogasteromorpha</taxon>
        <taxon>Diplogasteroidea</taxon>
        <taxon>Neodiplogasteridae</taxon>
        <taxon>Pristionchus</taxon>
    </lineage>
</organism>
<name>A0AAN5CDZ9_9BILA</name>
<feature type="transmembrane region" description="Helical" evidence="1">
    <location>
        <begin position="31"/>
        <end position="51"/>
    </location>
</feature>
<evidence type="ECO:0000256" key="1">
    <source>
        <dbReference type="SAM" id="Phobius"/>
    </source>
</evidence>
<feature type="transmembrane region" description="Helical" evidence="1">
    <location>
        <begin position="6"/>
        <end position="24"/>
    </location>
</feature>
<proteinExistence type="predicted"/>
<comment type="caution">
    <text evidence="2">The sequence shown here is derived from an EMBL/GenBank/DDBJ whole genome shotgun (WGS) entry which is preliminary data.</text>
</comment>
<keyword evidence="1" id="KW-0472">Membrane</keyword>
<gene>
    <name evidence="2" type="ORF">PMAYCL1PPCAC_08361</name>
</gene>
<keyword evidence="1" id="KW-1133">Transmembrane helix</keyword>
<accession>A0AAN5CDZ9</accession>
<reference evidence="3" key="1">
    <citation type="submission" date="2022-10" db="EMBL/GenBank/DDBJ databases">
        <title>Genome assembly of Pristionchus species.</title>
        <authorList>
            <person name="Yoshida K."/>
            <person name="Sommer R.J."/>
        </authorList>
    </citation>
    <scope>NUCLEOTIDE SEQUENCE [LARGE SCALE GENOMIC DNA]</scope>
    <source>
        <strain evidence="3">RS5460</strain>
    </source>
</reference>
<keyword evidence="3" id="KW-1185">Reference proteome</keyword>
<dbReference type="EMBL" id="BTRK01000002">
    <property type="protein sequence ID" value="GMR38166.1"/>
    <property type="molecule type" value="Genomic_DNA"/>
</dbReference>
<dbReference type="AlphaFoldDB" id="A0AAN5CDZ9"/>
<feature type="transmembrane region" description="Helical" evidence="1">
    <location>
        <begin position="83"/>
        <end position="103"/>
    </location>
</feature>
<dbReference type="Proteomes" id="UP001328107">
    <property type="component" value="Unassembled WGS sequence"/>
</dbReference>
<evidence type="ECO:0000313" key="2">
    <source>
        <dbReference type="EMBL" id="GMR38166.1"/>
    </source>
</evidence>
<sequence length="123" mass="14339">SLKIACGFAFLVDLFVTVQVFIACRRNRAILVVPMLIITILWMLLSVYKVIKCTIVLIDPTFTKGHDIHSDVFPLKIQTLFEVAKIVLFIWTFTVLKDCYIYLRELERPRINTSQNAERTTRF</sequence>
<feature type="non-terminal residue" evidence="2">
    <location>
        <position position="1"/>
    </location>
</feature>
<keyword evidence="1" id="KW-0812">Transmembrane</keyword>
<evidence type="ECO:0000313" key="3">
    <source>
        <dbReference type="Proteomes" id="UP001328107"/>
    </source>
</evidence>